<feature type="non-terminal residue" evidence="1">
    <location>
        <position position="135"/>
    </location>
</feature>
<dbReference type="SUPFAM" id="SSF48452">
    <property type="entry name" value="TPR-like"/>
    <property type="match status" value="1"/>
</dbReference>
<protein>
    <submittedName>
        <fullName evidence="1">Tetratricopeptide repeat protein</fullName>
    </submittedName>
</protein>
<dbReference type="RefSeq" id="WP_306712106.1">
    <property type="nucleotide sequence ID" value="NZ_JAUJFI010000293.1"/>
</dbReference>
<dbReference type="Proteomes" id="UP001227317">
    <property type="component" value="Unassembled WGS sequence"/>
</dbReference>
<keyword evidence="2" id="KW-1185">Reference proteome</keyword>
<accession>A0ABU0WQU4</accession>
<organism evidence="1 2">
    <name type="scientific">Azospirillum isscasi</name>
    <dbReference type="NCBI Taxonomy" id="3053926"/>
    <lineage>
        <taxon>Bacteria</taxon>
        <taxon>Pseudomonadati</taxon>
        <taxon>Pseudomonadota</taxon>
        <taxon>Alphaproteobacteria</taxon>
        <taxon>Rhodospirillales</taxon>
        <taxon>Azospirillaceae</taxon>
        <taxon>Azospirillum</taxon>
    </lineage>
</organism>
<dbReference type="SMART" id="SM00028">
    <property type="entry name" value="TPR"/>
    <property type="match status" value="3"/>
</dbReference>
<gene>
    <name evidence="1" type="ORF">QSG27_28285</name>
</gene>
<evidence type="ECO:0000313" key="2">
    <source>
        <dbReference type="Proteomes" id="UP001227317"/>
    </source>
</evidence>
<dbReference type="InterPro" id="IPR011990">
    <property type="entry name" value="TPR-like_helical_dom_sf"/>
</dbReference>
<dbReference type="Gene3D" id="1.25.40.10">
    <property type="entry name" value="Tetratricopeptide repeat domain"/>
    <property type="match status" value="1"/>
</dbReference>
<comment type="caution">
    <text evidence="1">The sequence shown here is derived from an EMBL/GenBank/DDBJ whole genome shotgun (WGS) entry which is preliminary data.</text>
</comment>
<dbReference type="Pfam" id="PF13176">
    <property type="entry name" value="TPR_7"/>
    <property type="match status" value="1"/>
</dbReference>
<dbReference type="Pfam" id="PF13432">
    <property type="entry name" value="TPR_16"/>
    <property type="match status" value="1"/>
</dbReference>
<evidence type="ECO:0000313" key="1">
    <source>
        <dbReference type="EMBL" id="MDQ2106620.1"/>
    </source>
</evidence>
<sequence>MNASRDLSPSGLQETLAQAVVHHQNGRLADAQPLYERVLRQLPDQSDALHLLGLLKAQTGDPEGGIALIRKAVAKDGGQPVFRLNLGRVLEAAGRWAEAADAYGHAARLAPLDSTHHRLEAAAQAKLGRAEAAAR</sequence>
<reference evidence="1 2" key="1">
    <citation type="submission" date="2023-06" db="EMBL/GenBank/DDBJ databases">
        <title>Azospirillum isscasensis sp.nov, a bacterium isolated from rhizosphere soil of rice.</title>
        <authorList>
            <person name="Wang H."/>
        </authorList>
    </citation>
    <scope>NUCLEOTIDE SEQUENCE [LARGE SCALE GENOMIC DNA]</scope>
    <source>
        <strain evidence="1 2">C340-1</strain>
    </source>
</reference>
<dbReference type="InterPro" id="IPR019734">
    <property type="entry name" value="TPR_rpt"/>
</dbReference>
<dbReference type="EMBL" id="JAUJFI010000293">
    <property type="protein sequence ID" value="MDQ2106620.1"/>
    <property type="molecule type" value="Genomic_DNA"/>
</dbReference>
<proteinExistence type="predicted"/>
<name>A0ABU0WQU4_9PROT</name>